<dbReference type="PROSITE" id="PS00329">
    <property type="entry name" value="HSP70_2"/>
    <property type="match status" value="1"/>
</dbReference>
<comment type="similarity">
    <text evidence="1">Belongs to the heat shock protein 70 family.</text>
</comment>
<dbReference type="InterPro" id="IPR043129">
    <property type="entry name" value="ATPase_NBD"/>
</dbReference>
<dbReference type="PRINTS" id="PR00301">
    <property type="entry name" value="HEATSHOCK70"/>
</dbReference>
<evidence type="ECO:0000313" key="4">
    <source>
        <dbReference type="EMBL" id="GEU84359.1"/>
    </source>
</evidence>
<evidence type="ECO:0000256" key="3">
    <source>
        <dbReference type="ARBA" id="ARBA00022840"/>
    </source>
</evidence>
<dbReference type="Gene3D" id="3.30.420.40">
    <property type="match status" value="2"/>
</dbReference>
<dbReference type="FunFam" id="3.30.420.40:FF:000028">
    <property type="entry name" value="heat shock 70 kDa protein-like"/>
    <property type="match status" value="1"/>
</dbReference>
<dbReference type="AlphaFoldDB" id="A0A6L2NFR2"/>
<keyword evidence="3" id="KW-0067">ATP-binding</keyword>
<dbReference type="GO" id="GO:0005524">
    <property type="term" value="F:ATP binding"/>
    <property type="evidence" value="ECO:0007669"/>
    <property type="project" value="UniProtKB-KW"/>
</dbReference>
<evidence type="ECO:0000256" key="2">
    <source>
        <dbReference type="ARBA" id="ARBA00022741"/>
    </source>
</evidence>
<proteinExistence type="inferred from homology"/>
<dbReference type="FunFam" id="3.30.30.30:FF:000001">
    <property type="entry name" value="heat shock 70 kDa protein-like"/>
    <property type="match status" value="1"/>
</dbReference>
<dbReference type="SUPFAM" id="SSF53067">
    <property type="entry name" value="Actin-like ATPase domain"/>
    <property type="match status" value="1"/>
</dbReference>
<dbReference type="EMBL" id="BKCJ010008875">
    <property type="protein sequence ID" value="GEU84359.1"/>
    <property type="molecule type" value="Genomic_DNA"/>
</dbReference>
<dbReference type="InterPro" id="IPR013126">
    <property type="entry name" value="Hsp_70_fam"/>
</dbReference>
<dbReference type="PANTHER" id="PTHR19375">
    <property type="entry name" value="HEAT SHOCK PROTEIN 70KDA"/>
    <property type="match status" value="1"/>
</dbReference>
<keyword evidence="2" id="KW-0547">Nucleotide-binding</keyword>
<gene>
    <name evidence="4" type="ORF">Tci_056337</name>
</gene>
<protein>
    <submittedName>
        <fullName evidence="4">Uncharacterized protein</fullName>
    </submittedName>
</protein>
<dbReference type="Pfam" id="PF00012">
    <property type="entry name" value="HSP70"/>
    <property type="match status" value="1"/>
</dbReference>
<dbReference type="InterPro" id="IPR018181">
    <property type="entry name" value="Heat_shock_70_CS"/>
</dbReference>
<organism evidence="4">
    <name type="scientific">Tanacetum cinerariifolium</name>
    <name type="common">Dalmatian daisy</name>
    <name type="synonym">Chrysanthemum cinerariifolium</name>
    <dbReference type="NCBI Taxonomy" id="118510"/>
    <lineage>
        <taxon>Eukaryota</taxon>
        <taxon>Viridiplantae</taxon>
        <taxon>Streptophyta</taxon>
        <taxon>Embryophyta</taxon>
        <taxon>Tracheophyta</taxon>
        <taxon>Spermatophyta</taxon>
        <taxon>Magnoliopsida</taxon>
        <taxon>eudicotyledons</taxon>
        <taxon>Gunneridae</taxon>
        <taxon>Pentapetalae</taxon>
        <taxon>asterids</taxon>
        <taxon>campanulids</taxon>
        <taxon>Asterales</taxon>
        <taxon>Asteraceae</taxon>
        <taxon>Asteroideae</taxon>
        <taxon>Anthemideae</taxon>
        <taxon>Anthemidinae</taxon>
        <taxon>Tanacetum</taxon>
    </lineage>
</organism>
<name>A0A6L2NFR2_TANCI</name>
<accession>A0A6L2NFR2</accession>
<comment type="caution">
    <text evidence="4">The sequence shown here is derived from an EMBL/GenBank/DDBJ whole genome shotgun (WGS) entry which is preliminary data.</text>
</comment>
<sequence>MYNKRLIENRFSDSTVQTDMKLWPFKVIEGSMEKPTIVVEHKGNDKQRQATKDVGTLAGLNVMRLISEPTTTTIAYGLEKSAATNGRKEKTVFIFDSGGGTFDVSLLNISKEGTISVKAVGGDTHLGGEDFDMVILG</sequence>
<reference evidence="4" key="1">
    <citation type="journal article" date="2019" name="Sci. Rep.">
        <title>Draft genome of Tanacetum cinerariifolium, the natural source of mosquito coil.</title>
        <authorList>
            <person name="Yamashiro T."/>
            <person name="Shiraishi A."/>
            <person name="Satake H."/>
            <person name="Nakayama K."/>
        </authorList>
    </citation>
    <scope>NUCLEOTIDE SEQUENCE</scope>
</reference>
<evidence type="ECO:0000256" key="1">
    <source>
        <dbReference type="ARBA" id="ARBA00007381"/>
    </source>
</evidence>
<dbReference type="GO" id="GO:0140662">
    <property type="term" value="F:ATP-dependent protein folding chaperone"/>
    <property type="evidence" value="ECO:0007669"/>
    <property type="project" value="InterPro"/>
</dbReference>
<dbReference type="Gene3D" id="3.30.30.30">
    <property type="match status" value="1"/>
</dbReference>